<dbReference type="EMBL" id="CM000763">
    <property type="protein sequence ID" value="OQU85047.1"/>
    <property type="molecule type" value="Genomic_DNA"/>
</dbReference>
<accession>A0A1Z5RMY8</accession>
<dbReference type="InParanoid" id="A0A1Z5RMY8"/>
<dbReference type="AlphaFoldDB" id="A0A1Z5RMY8"/>
<dbReference type="Proteomes" id="UP000000768">
    <property type="component" value="Chromosome 4"/>
</dbReference>
<gene>
    <name evidence="1" type="ORF">SORBI_3004G163350</name>
</gene>
<organism evidence="1 2">
    <name type="scientific">Sorghum bicolor</name>
    <name type="common">Sorghum</name>
    <name type="synonym">Sorghum vulgare</name>
    <dbReference type="NCBI Taxonomy" id="4558"/>
    <lineage>
        <taxon>Eukaryota</taxon>
        <taxon>Viridiplantae</taxon>
        <taxon>Streptophyta</taxon>
        <taxon>Embryophyta</taxon>
        <taxon>Tracheophyta</taxon>
        <taxon>Spermatophyta</taxon>
        <taxon>Magnoliopsida</taxon>
        <taxon>Liliopsida</taxon>
        <taxon>Poales</taxon>
        <taxon>Poaceae</taxon>
        <taxon>PACMAD clade</taxon>
        <taxon>Panicoideae</taxon>
        <taxon>Andropogonodae</taxon>
        <taxon>Andropogoneae</taxon>
        <taxon>Sorghinae</taxon>
        <taxon>Sorghum</taxon>
    </lineage>
</organism>
<proteinExistence type="predicted"/>
<protein>
    <submittedName>
        <fullName evidence="1">Uncharacterized protein</fullName>
    </submittedName>
</protein>
<sequence length="200" mass="22379">MASPLLWKNASRLSFKKKKKTSRRIFLVPCPSNKVNFWMPVTDCEQHMPERAPCLRYLPADPPIIWSKLRSRAAVLAFVSTPFFLDLVCITVPTMQPLLTSGCTCCIIKGQLTLTPVVQICTCCCWLWLPLQQLSCQPPAGLLIQPRSTGETGMPILTPRVSIVGRWLMDVISLVPWSSEAGLEPRSTLSYTTAERFIAN</sequence>
<name>A0A1Z5RMY8_SORBI</name>
<keyword evidence="2" id="KW-1185">Reference proteome</keyword>
<dbReference type="Gramene" id="OQU85047">
    <property type="protein sequence ID" value="OQU85047"/>
    <property type="gene ID" value="SORBI_3004G163350"/>
</dbReference>
<evidence type="ECO:0000313" key="1">
    <source>
        <dbReference type="EMBL" id="OQU85047.1"/>
    </source>
</evidence>
<evidence type="ECO:0000313" key="2">
    <source>
        <dbReference type="Proteomes" id="UP000000768"/>
    </source>
</evidence>
<reference evidence="1 2" key="1">
    <citation type="journal article" date="2009" name="Nature">
        <title>The Sorghum bicolor genome and the diversification of grasses.</title>
        <authorList>
            <person name="Paterson A.H."/>
            <person name="Bowers J.E."/>
            <person name="Bruggmann R."/>
            <person name="Dubchak I."/>
            <person name="Grimwood J."/>
            <person name="Gundlach H."/>
            <person name="Haberer G."/>
            <person name="Hellsten U."/>
            <person name="Mitros T."/>
            <person name="Poliakov A."/>
            <person name="Schmutz J."/>
            <person name="Spannagl M."/>
            <person name="Tang H."/>
            <person name="Wang X."/>
            <person name="Wicker T."/>
            <person name="Bharti A.K."/>
            <person name="Chapman J."/>
            <person name="Feltus F.A."/>
            <person name="Gowik U."/>
            <person name="Grigoriev I.V."/>
            <person name="Lyons E."/>
            <person name="Maher C.A."/>
            <person name="Martis M."/>
            <person name="Narechania A."/>
            <person name="Otillar R.P."/>
            <person name="Penning B.W."/>
            <person name="Salamov A.A."/>
            <person name="Wang Y."/>
            <person name="Zhang L."/>
            <person name="Carpita N.C."/>
            <person name="Freeling M."/>
            <person name="Gingle A.R."/>
            <person name="Hash C.T."/>
            <person name="Keller B."/>
            <person name="Klein P."/>
            <person name="Kresovich S."/>
            <person name="McCann M.C."/>
            <person name="Ming R."/>
            <person name="Peterson D.G."/>
            <person name="Mehboob-ur-Rahman"/>
            <person name="Ware D."/>
            <person name="Westhoff P."/>
            <person name="Mayer K.F."/>
            <person name="Messing J."/>
            <person name="Rokhsar D.S."/>
        </authorList>
    </citation>
    <scope>NUCLEOTIDE SEQUENCE [LARGE SCALE GENOMIC DNA]</scope>
    <source>
        <strain evidence="2">cv. BTx623</strain>
    </source>
</reference>
<reference evidence="2" key="2">
    <citation type="journal article" date="2018" name="Plant J.">
        <title>The Sorghum bicolor reference genome: improved assembly, gene annotations, a transcriptome atlas, and signatures of genome organization.</title>
        <authorList>
            <person name="McCormick R.F."/>
            <person name="Truong S.K."/>
            <person name="Sreedasyam A."/>
            <person name="Jenkins J."/>
            <person name="Shu S."/>
            <person name="Sims D."/>
            <person name="Kennedy M."/>
            <person name="Amirebrahimi M."/>
            <person name="Weers B.D."/>
            <person name="McKinley B."/>
            <person name="Mattison A."/>
            <person name="Morishige D.T."/>
            <person name="Grimwood J."/>
            <person name="Schmutz J."/>
            <person name="Mullet J.E."/>
        </authorList>
    </citation>
    <scope>NUCLEOTIDE SEQUENCE [LARGE SCALE GENOMIC DNA]</scope>
    <source>
        <strain evidence="2">cv. BTx623</strain>
    </source>
</reference>